<comment type="similarity">
    <text evidence="26">Belongs to the protein kinase superfamily. CAMK Ser/Thr protein kinase family. DAP kinase subfamily.</text>
</comment>
<organism evidence="36 37">
    <name type="scientific">Hirundo rustica rustica</name>
    <dbReference type="NCBI Taxonomy" id="333673"/>
    <lineage>
        <taxon>Eukaryota</taxon>
        <taxon>Metazoa</taxon>
        <taxon>Chordata</taxon>
        <taxon>Craniata</taxon>
        <taxon>Vertebrata</taxon>
        <taxon>Euteleostomi</taxon>
        <taxon>Archelosauria</taxon>
        <taxon>Archosauria</taxon>
        <taxon>Dinosauria</taxon>
        <taxon>Saurischia</taxon>
        <taxon>Theropoda</taxon>
        <taxon>Coelurosauria</taxon>
        <taxon>Aves</taxon>
        <taxon>Neognathae</taxon>
        <taxon>Neoaves</taxon>
        <taxon>Telluraves</taxon>
        <taxon>Australaves</taxon>
        <taxon>Passeriformes</taxon>
        <taxon>Sylvioidea</taxon>
        <taxon>Hirundinidae</taxon>
        <taxon>Hirundo</taxon>
    </lineage>
</organism>
<dbReference type="Gene3D" id="3.30.200.20">
    <property type="entry name" value="Phosphorylase Kinase, domain 1"/>
    <property type="match status" value="1"/>
</dbReference>
<feature type="region of interest" description="Disordered" evidence="31">
    <location>
        <begin position="1186"/>
        <end position="1212"/>
    </location>
</feature>
<dbReference type="GO" id="GO:0005524">
    <property type="term" value="F:ATP binding"/>
    <property type="evidence" value="ECO:0007669"/>
    <property type="project" value="UniProtKB-KW"/>
</dbReference>
<keyword evidence="16" id="KW-0677">Repeat</keyword>
<dbReference type="Gene3D" id="2.60.40.150">
    <property type="entry name" value="C2 domain"/>
    <property type="match status" value="1"/>
</dbReference>
<dbReference type="Gene3D" id="2.60.40.2840">
    <property type="match status" value="1"/>
</dbReference>
<dbReference type="SMART" id="SM00220">
    <property type="entry name" value="S_TKc"/>
    <property type="match status" value="1"/>
</dbReference>
<dbReference type="GO" id="GO:0005634">
    <property type="term" value="C:nucleus"/>
    <property type="evidence" value="ECO:0007669"/>
    <property type="project" value="UniProtKB-SubCell"/>
</dbReference>
<dbReference type="SMART" id="SM00119">
    <property type="entry name" value="HECTc"/>
    <property type="match status" value="1"/>
</dbReference>
<dbReference type="InterPro" id="IPR008271">
    <property type="entry name" value="Ser/Thr_kinase_AS"/>
</dbReference>
<feature type="compositionally biased region" description="Polar residues" evidence="31">
    <location>
        <begin position="1186"/>
        <end position="1206"/>
    </location>
</feature>
<comment type="catalytic activity">
    <reaction evidence="1">
        <text>S-ubiquitinyl-[E2 ubiquitin-conjugating enzyme]-L-cysteine + [acceptor protein]-L-lysine = [E2 ubiquitin-conjugating enzyme]-L-cysteine + N(6)-ubiquitinyl-[acceptor protein]-L-lysine.</text>
        <dbReference type="EC" id="2.3.2.26"/>
    </reaction>
</comment>
<evidence type="ECO:0000256" key="26">
    <source>
        <dbReference type="ARBA" id="ARBA00060827"/>
    </source>
</evidence>
<dbReference type="InterPro" id="IPR042763">
    <property type="entry name" value="ST17B_STKc"/>
</dbReference>
<evidence type="ECO:0000259" key="35">
    <source>
        <dbReference type="PROSITE" id="PS50237"/>
    </source>
</evidence>
<dbReference type="GO" id="GO:0016567">
    <property type="term" value="P:protein ubiquitination"/>
    <property type="evidence" value="ECO:0007669"/>
    <property type="project" value="UniProtKB-UniPathway"/>
</dbReference>
<dbReference type="Gene3D" id="3.30.2160.10">
    <property type="entry name" value="Hect, E3 ligase catalytic domain"/>
    <property type="match status" value="1"/>
</dbReference>
<gene>
    <name evidence="36" type="ORF">DUI87_04302</name>
</gene>
<dbReference type="InterPro" id="IPR035983">
    <property type="entry name" value="Hect_E3_ubiquitin_ligase"/>
</dbReference>
<feature type="domain" description="WW" evidence="34">
    <location>
        <begin position="832"/>
        <end position="865"/>
    </location>
</feature>
<dbReference type="PANTHER" id="PTHR11254:SF127">
    <property type="entry name" value="E3 UBIQUITIN-PROTEIN LIGASE HECW2"/>
    <property type="match status" value="1"/>
</dbReference>
<dbReference type="GO" id="GO:0035556">
    <property type="term" value="P:intracellular signal transduction"/>
    <property type="evidence" value="ECO:0007669"/>
    <property type="project" value="UniProtKB-ARBA"/>
</dbReference>
<keyword evidence="22" id="KW-0472">Membrane</keyword>
<dbReference type="InterPro" id="IPR040524">
    <property type="entry name" value="HECW1_helix"/>
</dbReference>
<dbReference type="InterPro" id="IPR000569">
    <property type="entry name" value="HECT_dom"/>
</dbReference>
<dbReference type="FunFam" id="1.10.510.10:FF:000422">
    <property type="entry name" value="serine/threonine-protein kinase 17B"/>
    <property type="match status" value="1"/>
</dbReference>
<evidence type="ECO:0000313" key="36">
    <source>
        <dbReference type="EMBL" id="RMC18415.1"/>
    </source>
</evidence>
<evidence type="ECO:0000256" key="18">
    <source>
        <dbReference type="ARBA" id="ARBA00022777"/>
    </source>
</evidence>
<evidence type="ECO:0000256" key="22">
    <source>
        <dbReference type="ARBA" id="ARBA00023136"/>
    </source>
</evidence>
<dbReference type="Pfam" id="PF16562">
    <property type="entry name" value="HECW_N"/>
    <property type="match status" value="2"/>
</dbReference>
<name>A0A3M0KZ30_HIRRU</name>
<dbReference type="UniPathway" id="UPA00143"/>
<evidence type="ECO:0000256" key="24">
    <source>
        <dbReference type="ARBA" id="ARBA00047899"/>
    </source>
</evidence>
<comment type="subunit">
    <text evidence="27">Interacts with CHP1; the interaction induces CHP1 to translocate from the Golgi to the nucleus.</text>
</comment>
<dbReference type="CDD" id="cd14198">
    <property type="entry name" value="STKc_DRAK2"/>
    <property type="match status" value="1"/>
</dbReference>
<dbReference type="Pfam" id="PF00168">
    <property type="entry name" value="C2"/>
    <property type="match status" value="1"/>
</dbReference>
<keyword evidence="20" id="KW-0067">ATP-binding</keyword>
<evidence type="ECO:0000259" key="34">
    <source>
        <dbReference type="PROSITE" id="PS50020"/>
    </source>
</evidence>
<evidence type="ECO:0000256" key="3">
    <source>
        <dbReference type="ARBA" id="ARBA00004236"/>
    </source>
</evidence>
<dbReference type="EC" id="2.7.11.1" evidence="9"/>
<keyword evidence="23" id="KW-0539">Nucleus</keyword>
<dbReference type="PROSITE" id="PS00108">
    <property type="entry name" value="PROTEIN_KINASE_ST"/>
    <property type="match status" value="1"/>
</dbReference>
<evidence type="ECO:0000256" key="13">
    <source>
        <dbReference type="ARBA" id="ARBA00022553"/>
    </source>
</evidence>
<evidence type="ECO:0000256" key="29">
    <source>
        <dbReference type="ARBA" id="ARBA00076111"/>
    </source>
</evidence>
<evidence type="ECO:0000256" key="25">
    <source>
        <dbReference type="ARBA" id="ARBA00048679"/>
    </source>
</evidence>
<dbReference type="InterPro" id="IPR035892">
    <property type="entry name" value="C2_domain_sf"/>
</dbReference>
<dbReference type="FunFam" id="2.20.70.10:FF:000007">
    <property type="entry name" value="E3 ubiquitin-protein ligase HECW2 isoform X1"/>
    <property type="match status" value="1"/>
</dbReference>
<evidence type="ECO:0000256" key="7">
    <source>
        <dbReference type="ARBA" id="ARBA00005490"/>
    </source>
</evidence>
<dbReference type="GO" id="GO:0006511">
    <property type="term" value="P:ubiquitin-dependent protein catabolic process"/>
    <property type="evidence" value="ECO:0007669"/>
    <property type="project" value="TreeGrafter"/>
</dbReference>
<evidence type="ECO:0000256" key="2">
    <source>
        <dbReference type="ARBA" id="ARBA00004123"/>
    </source>
</evidence>
<evidence type="ECO:0000256" key="10">
    <source>
        <dbReference type="ARBA" id="ARBA00022475"/>
    </source>
</evidence>
<dbReference type="PROSITE" id="PS50020">
    <property type="entry name" value="WW_DOMAIN_2"/>
    <property type="match status" value="2"/>
</dbReference>
<keyword evidence="19 30" id="KW-0833">Ubl conjugation pathway</keyword>
<dbReference type="InterPro" id="IPR036020">
    <property type="entry name" value="WW_dom_sf"/>
</dbReference>
<evidence type="ECO:0000256" key="4">
    <source>
        <dbReference type="ARBA" id="ARBA00004399"/>
    </source>
</evidence>
<dbReference type="Gene3D" id="1.10.510.10">
    <property type="entry name" value="Transferase(Phosphotransferase) domain 1"/>
    <property type="match status" value="1"/>
</dbReference>
<dbReference type="FunFam" id="3.90.1750.10:FF:000004">
    <property type="entry name" value="E3 ubiquitin-protein ligase HECW2 isoform X1"/>
    <property type="match status" value="1"/>
</dbReference>
<keyword evidence="15" id="KW-0053">Apoptosis</keyword>
<evidence type="ECO:0000256" key="14">
    <source>
        <dbReference type="ARBA" id="ARBA00022679"/>
    </source>
</evidence>
<keyword evidence="21" id="KW-0175">Coiled coil</keyword>
<keyword evidence="11" id="KW-0963">Cytoplasm</keyword>
<dbReference type="Pfam" id="PF18436">
    <property type="entry name" value="HECW1_helix"/>
    <property type="match status" value="1"/>
</dbReference>
<evidence type="ECO:0000256" key="19">
    <source>
        <dbReference type="ARBA" id="ARBA00022786"/>
    </source>
</evidence>
<dbReference type="Gene3D" id="2.20.70.10">
    <property type="match status" value="2"/>
</dbReference>
<dbReference type="FunFam" id="2.20.70.10:FF:000048">
    <property type="entry name" value="HECT, C2 and WW domain-containing E3 ubiquitin protein ligase 1"/>
    <property type="match status" value="1"/>
</dbReference>
<dbReference type="FunFam" id="3.90.1750.10:FF:000036">
    <property type="entry name" value="E3 ubiquitin-protein ligase HECW2"/>
    <property type="match status" value="1"/>
</dbReference>
<comment type="catalytic activity">
    <reaction evidence="25">
        <text>L-seryl-[protein] + ATP = O-phospho-L-seryl-[protein] + ADP + H(+)</text>
        <dbReference type="Rhea" id="RHEA:17989"/>
        <dbReference type="Rhea" id="RHEA-COMP:9863"/>
        <dbReference type="Rhea" id="RHEA-COMP:11604"/>
        <dbReference type="ChEBI" id="CHEBI:15378"/>
        <dbReference type="ChEBI" id="CHEBI:29999"/>
        <dbReference type="ChEBI" id="CHEBI:30616"/>
        <dbReference type="ChEBI" id="CHEBI:83421"/>
        <dbReference type="ChEBI" id="CHEBI:456216"/>
        <dbReference type="EC" id="2.7.11.1"/>
    </reaction>
</comment>
<dbReference type="SUPFAM" id="SSF49562">
    <property type="entry name" value="C2 domain (Calcium/lipid-binding domain, CaLB)"/>
    <property type="match status" value="1"/>
</dbReference>
<dbReference type="STRING" id="333673.A0A3M0KZ30"/>
<evidence type="ECO:0000256" key="23">
    <source>
        <dbReference type="ARBA" id="ARBA00023242"/>
    </source>
</evidence>
<dbReference type="EC" id="2.3.2.26" evidence="8"/>
<evidence type="ECO:0000256" key="15">
    <source>
        <dbReference type="ARBA" id="ARBA00022703"/>
    </source>
</evidence>
<comment type="similarity">
    <text evidence="7">Belongs to the protein kinase superfamily. AGC Ser/Thr protein kinase family. PKC subfamily.</text>
</comment>
<comment type="caution">
    <text evidence="36">The sequence shown here is derived from an EMBL/GenBank/DDBJ whole genome shotgun (WGS) entry which is preliminary data.</text>
</comment>
<feature type="region of interest" description="Disordered" evidence="31">
    <location>
        <begin position="1847"/>
        <end position="1883"/>
    </location>
</feature>
<feature type="region of interest" description="Disordered" evidence="31">
    <location>
        <begin position="799"/>
        <end position="819"/>
    </location>
</feature>
<feature type="region of interest" description="Disordered" evidence="31">
    <location>
        <begin position="1049"/>
        <end position="1090"/>
    </location>
</feature>
<dbReference type="InterPro" id="IPR037795">
    <property type="entry name" value="C2_HECW"/>
</dbReference>
<keyword evidence="17" id="KW-0547">Nucleotide-binding</keyword>
<dbReference type="GO" id="GO:0006915">
    <property type="term" value="P:apoptotic process"/>
    <property type="evidence" value="ECO:0007669"/>
    <property type="project" value="UniProtKB-KW"/>
</dbReference>
<dbReference type="GO" id="GO:0004674">
    <property type="term" value="F:protein serine/threonine kinase activity"/>
    <property type="evidence" value="ECO:0007669"/>
    <property type="project" value="UniProtKB-KW"/>
</dbReference>
<feature type="compositionally biased region" description="Basic residues" evidence="31">
    <location>
        <begin position="1056"/>
        <end position="1065"/>
    </location>
</feature>
<evidence type="ECO:0000256" key="16">
    <source>
        <dbReference type="ARBA" id="ARBA00022737"/>
    </source>
</evidence>
<evidence type="ECO:0000313" key="37">
    <source>
        <dbReference type="Proteomes" id="UP000269221"/>
    </source>
</evidence>
<dbReference type="InterPro" id="IPR050409">
    <property type="entry name" value="E3_ubiq-protein_ligase"/>
</dbReference>
<dbReference type="CDD" id="cd00201">
    <property type="entry name" value="WW"/>
    <property type="match status" value="2"/>
</dbReference>
<keyword evidence="37" id="KW-1185">Reference proteome</keyword>
<evidence type="ECO:0000256" key="31">
    <source>
        <dbReference type="SAM" id="MobiDB-lite"/>
    </source>
</evidence>
<feature type="compositionally biased region" description="Low complexity" evidence="31">
    <location>
        <begin position="714"/>
        <end position="745"/>
    </location>
</feature>
<feature type="domain" description="Protein kinase" evidence="33">
    <location>
        <begin position="1568"/>
        <end position="1828"/>
    </location>
</feature>
<feature type="region of interest" description="Disordered" evidence="31">
    <location>
        <begin position="499"/>
        <end position="754"/>
    </location>
</feature>
<dbReference type="PROSITE" id="PS50011">
    <property type="entry name" value="PROTEIN_KINASE_DOM"/>
    <property type="match status" value="1"/>
</dbReference>
<dbReference type="EMBL" id="QRBI01000096">
    <property type="protein sequence ID" value="RMC18415.1"/>
    <property type="molecule type" value="Genomic_DNA"/>
</dbReference>
<dbReference type="Proteomes" id="UP000269221">
    <property type="component" value="Unassembled WGS sequence"/>
</dbReference>
<keyword evidence="13" id="KW-0597">Phosphoprotein</keyword>
<dbReference type="InterPro" id="IPR000719">
    <property type="entry name" value="Prot_kinase_dom"/>
</dbReference>
<dbReference type="OrthoDB" id="5987976at2759"/>
<dbReference type="Pfam" id="PF00397">
    <property type="entry name" value="WW"/>
    <property type="match status" value="1"/>
</dbReference>
<dbReference type="FunFam" id="2.60.40.2840:FF:000001">
    <property type="entry name" value="E3 ubiquitin-protein ligase HECW2 isoform X1"/>
    <property type="match status" value="1"/>
</dbReference>
<evidence type="ECO:0000256" key="27">
    <source>
        <dbReference type="ARBA" id="ARBA00062765"/>
    </source>
</evidence>
<dbReference type="Pfam" id="PF00632">
    <property type="entry name" value="HECT"/>
    <property type="match status" value="1"/>
</dbReference>
<dbReference type="GO" id="GO:0005886">
    <property type="term" value="C:plasma membrane"/>
    <property type="evidence" value="ECO:0007669"/>
    <property type="project" value="UniProtKB-SubCell"/>
</dbReference>
<evidence type="ECO:0000256" key="21">
    <source>
        <dbReference type="ARBA" id="ARBA00023054"/>
    </source>
</evidence>
<sequence>MASSAREHLLFVRRRNPQLRYTLSPENLQSLASQGTMPENMNLQRANSDTDLVTSDSRSSLTASMYEYTLGQSQNLIIFWDIKEEVDPTDWIGLYHIDENSPANFWDSKNRGVTGTQKGQIVWRIEPGPYFMEYPALQIHVHFDMSVYIWVSDEVFNVVFVFFPAEIKICFKYYHGVSGALRATTPCITVKNPAVMMGVEGTDEGASGAQHSRKLVSFTLSDIRAAGLKKGMFFNPDPYLKMSIQPGKKSTFPTFAHHGQERRSTIISNTTNPVWHREKYSFVALLTDVLEIEVKDKFAKSRPIIKRFLGKLTIPVQRLLERHAIGDQVLSYNLGRRLPADHVSGYLQFKVEITSSAHEDASPETVGTLLGTNSVNGDLGSPSDDEDMPTGHHDTSTVCSNGPVFEESSGDTILRHSLRTSRTLETDQDELTSGASRSSPPRGRQDSLNDYLDAIEHNNHPRAGTSACGDRPRGASPKLRSSFPTDTRLNAMLHIDSDEEEHELHQDLGFPSSLEDDGGLVMLNGATRNVERNEVSSSSDQVMPGPAESERVSASDAPLPSADDQQGSLPELPAPEEGGESLQGSEAEAPAEQAGGEPSVPAEAEQPPGSADAGAAEAAGGSRRGVSETESIDQGSEPSQLSSETEQSDPARTESVSEASTRPEGESDAEGADSSCNESATVRRSSVEMRCSSCESARFPETPAFSSQEEEEAACAPEAAAEPGAEAQGSASAAGSLPAVQVPQEEAQEAEAGELQDRVEAEEIWQRRRSLQAAAAQSRSQDEEIEGAQAACEGATAQLEGATGGSPANGHQPLRSLPSVRQDVSRYQRVDEALPPNWEARIDSHGRIFYVDHVNRTTTWQRPTAPPAPQILQRSNSIQQMEQLNRRYQSIRRTMTNDRPEEHTNAVDGAAEEAEFHHSNSDFRRENVLPHSTSRSRLTLLLQSPPVKFLISPEFFTVLHSNPSAYRMFTNNTCLKHMITKVRRDTHHFERYQHNRDLVGFLNMFANKQLELPRGWEMKHDHQGKAFFVDHNSRTTTFIDPRLPLQSSRPTSALVHRQHLTRQRSHSAGEVGEDSRHSGPPVLPRPSSTFNTVSRAQYQDVVPVAYNDKIVAFLRQPNIFEILQERQPDLTRNHSLREKIQFIRTEGTPGLVRLSSDADLVMLLSLFEEEIMSYVPPHALLHPSYCQSPRGSPVSSPQNSPGTQRANARAPAPYKRDFEAKLRNFYRKLETKGYGQGPGKLKLIIRRDHLLEDAFNQIMGYSRKDLQRNKLYVTFVGEEGLDYSGPSREFFFLVSRELFNPYYGLFEYSANDTYTVQISPMSAFVDNHHEWFRFSGRILGLALIHQYLLDAFFTRPFYKALLRILCDLSDLEYLDEEFHQSLQWMKDNDIHDILDLTFTVNEEVFGQITERELKPGGANIPVTEKNKKEYIERMVKWRIERGVVQQTESLVRGFYEVVDARLVSVFDARELELVIAGTAEIDLSDWRNNTEYRGGYHDNHIVIRWFWAAVERFNNEQRLRLLQQVAGRRESTALTMSRRKLENKSLSGLLATSLHTPIKTDNFYNFYMLESKELGRGRCAVVRKCVAKSTGQEYAAKFLKKRRRGQDCKAEILHEIAVLELMKSNPRIVNLHEVYETANEIILVLEYAAGGEIFDLCVPDLDDRICERDIVRLIRQILEGLCCLHENNIVHLDLKPQNILLSSVNPLGDVKIVDFGMSRKVENSSELRQIMGTTEYLAPEILNYDPITTATDMWNIGVISYMLLTQESPFVGADVQETYLNISQVNVDYSEETFSSVSQPAKDFIQKLLIKNPEDRPSAADCLSHWWLQQGELTLLCSPEETCCSPQLPGHTPKGSEERSVKSSCNSSCSDKEDKENIPEDSSTLSKRFRFDDSLQYPQDFVTDFVC</sequence>
<dbReference type="Gene3D" id="3.30.2410.10">
    <property type="entry name" value="Hect, E3 ligase catalytic domain"/>
    <property type="match status" value="1"/>
</dbReference>
<evidence type="ECO:0000256" key="6">
    <source>
        <dbReference type="ARBA" id="ARBA00004906"/>
    </source>
</evidence>
<dbReference type="FunFam" id="2.60.40.150:FF:000035">
    <property type="entry name" value="LOW QUALITY PROTEIN: E3 ubiquitin-protein ligase HECW2"/>
    <property type="match status" value="1"/>
</dbReference>
<comment type="catalytic activity">
    <reaction evidence="24">
        <text>L-threonyl-[protein] + ATP = O-phospho-L-threonyl-[protein] + ADP + H(+)</text>
        <dbReference type="Rhea" id="RHEA:46608"/>
        <dbReference type="Rhea" id="RHEA-COMP:11060"/>
        <dbReference type="Rhea" id="RHEA-COMP:11605"/>
        <dbReference type="ChEBI" id="CHEBI:15378"/>
        <dbReference type="ChEBI" id="CHEBI:30013"/>
        <dbReference type="ChEBI" id="CHEBI:30616"/>
        <dbReference type="ChEBI" id="CHEBI:61977"/>
        <dbReference type="ChEBI" id="CHEBI:456216"/>
        <dbReference type="EC" id="2.7.11.1"/>
    </reaction>
</comment>
<dbReference type="PROSITE" id="PS50237">
    <property type="entry name" value="HECT"/>
    <property type="match status" value="1"/>
</dbReference>
<evidence type="ECO:0000256" key="20">
    <source>
        <dbReference type="ARBA" id="ARBA00022840"/>
    </source>
</evidence>
<dbReference type="SMART" id="SM00456">
    <property type="entry name" value="WW"/>
    <property type="match status" value="2"/>
</dbReference>
<evidence type="ECO:0000259" key="33">
    <source>
        <dbReference type="PROSITE" id="PS50011"/>
    </source>
</evidence>
<comment type="caution">
    <text evidence="30">Lacks conserved residue(s) required for the propagation of feature annotation.</text>
</comment>
<dbReference type="PROSITE" id="PS50004">
    <property type="entry name" value="C2"/>
    <property type="match status" value="1"/>
</dbReference>
<dbReference type="SUPFAM" id="SSF56112">
    <property type="entry name" value="Protein kinase-like (PK-like)"/>
    <property type="match status" value="1"/>
</dbReference>
<evidence type="ECO:0000256" key="8">
    <source>
        <dbReference type="ARBA" id="ARBA00012485"/>
    </source>
</evidence>
<feature type="compositionally biased region" description="Low complexity" evidence="31">
    <location>
        <begin position="580"/>
        <end position="599"/>
    </location>
</feature>
<protein>
    <recommendedName>
        <fullName evidence="28">Serine/threonine-protein kinase 17B</fullName>
        <ecNumber evidence="8">2.3.2.26</ecNumber>
        <ecNumber evidence="9">2.7.11.1</ecNumber>
    </recommendedName>
    <alternativeName>
        <fullName evidence="29">DAP kinase-related apoptosis-inducing protein kinase 2</fullName>
    </alternativeName>
</protein>
<evidence type="ECO:0000256" key="1">
    <source>
        <dbReference type="ARBA" id="ARBA00000885"/>
    </source>
</evidence>
<evidence type="ECO:0000256" key="9">
    <source>
        <dbReference type="ARBA" id="ARBA00012513"/>
    </source>
</evidence>
<dbReference type="FunFam" id="3.30.200.20:FF:000175">
    <property type="entry name" value="Serine/threonine-protein kinase 17B"/>
    <property type="match status" value="1"/>
</dbReference>
<dbReference type="GO" id="GO:0061630">
    <property type="term" value="F:ubiquitin protein ligase activity"/>
    <property type="evidence" value="ECO:0007669"/>
    <property type="project" value="UniProtKB-EC"/>
</dbReference>
<dbReference type="PROSITE" id="PS01159">
    <property type="entry name" value="WW_DOMAIN_1"/>
    <property type="match status" value="2"/>
</dbReference>
<feature type="domain" description="HECT" evidence="35">
    <location>
        <begin position="1262"/>
        <end position="1527"/>
    </location>
</feature>
<accession>A0A3M0KZ30</accession>
<dbReference type="CDD" id="cd08691">
    <property type="entry name" value="C2_NEDL1-like"/>
    <property type="match status" value="1"/>
</dbReference>
<evidence type="ECO:0000256" key="5">
    <source>
        <dbReference type="ARBA" id="ARBA00004496"/>
    </source>
</evidence>
<feature type="domain" description="C2" evidence="32">
    <location>
        <begin position="199"/>
        <end position="330"/>
    </location>
</feature>
<dbReference type="GO" id="GO:0048814">
    <property type="term" value="P:regulation of dendrite morphogenesis"/>
    <property type="evidence" value="ECO:0007669"/>
    <property type="project" value="TreeGrafter"/>
</dbReference>
<feature type="compositionally biased region" description="Low complexity" evidence="31">
    <location>
        <begin position="433"/>
        <end position="442"/>
    </location>
</feature>
<feature type="domain" description="WW" evidence="34">
    <location>
        <begin position="1010"/>
        <end position="1043"/>
    </location>
</feature>
<feature type="region of interest" description="Disordered" evidence="31">
    <location>
        <begin position="357"/>
        <end position="486"/>
    </location>
</feature>
<evidence type="ECO:0000256" key="30">
    <source>
        <dbReference type="PROSITE-ProRule" id="PRU00104"/>
    </source>
</evidence>
<comment type="subcellular location">
    <subcellularLocation>
        <location evidence="3">Cell membrane</location>
    </subcellularLocation>
    <subcellularLocation>
        <location evidence="5">Cytoplasm</location>
    </subcellularLocation>
    <subcellularLocation>
        <location evidence="4">Endoplasmic reticulum-Golgi intermediate compartment</location>
    </subcellularLocation>
    <subcellularLocation>
        <location evidence="2">Nucleus</location>
    </subcellularLocation>
</comment>
<feature type="compositionally biased region" description="Low complexity" evidence="31">
    <location>
        <begin position="609"/>
        <end position="621"/>
    </location>
</feature>
<dbReference type="Pfam" id="PF00069">
    <property type="entry name" value="Pkinase"/>
    <property type="match status" value="1"/>
</dbReference>
<evidence type="ECO:0000256" key="28">
    <source>
        <dbReference type="ARBA" id="ARBA00069224"/>
    </source>
</evidence>
<dbReference type="InterPro" id="IPR011009">
    <property type="entry name" value="Kinase-like_dom_sf"/>
</dbReference>
<evidence type="ECO:0000259" key="32">
    <source>
        <dbReference type="PROSITE" id="PS50004"/>
    </source>
</evidence>
<evidence type="ECO:0000256" key="11">
    <source>
        <dbReference type="ARBA" id="ARBA00022490"/>
    </source>
</evidence>
<dbReference type="InterPro" id="IPR001202">
    <property type="entry name" value="WW_dom"/>
</dbReference>
<proteinExistence type="inferred from homology"/>
<evidence type="ECO:0000256" key="12">
    <source>
        <dbReference type="ARBA" id="ARBA00022527"/>
    </source>
</evidence>
<dbReference type="Gene3D" id="3.90.1750.10">
    <property type="entry name" value="Hect, E3 ligase catalytic domains"/>
    <property type="match status" value="1"/>
</dbReference>
<dbReference type="SMART" id="SM00239">
    <property type="entry name" value="C2"/>
    <property type="match status" value="1"/>
</dbReference>
<comment type="pathway">
    <text evidence="6">Protein modification; protein ubiquitination.</text>
</comment>
<evidence type="ECO:0000256" key="17">
    <source>
        <dbReference type="ARBA" id="ARBA00022741"/>
    </source>
</evidence>
<dbReference type="SUPFAM" id="SSF51045">
    <property type="entry name" value="WW domain"/>
    <property type="match status" value="2"/>
</dbReference>
<dbReference type="SUPFAM" id="SSF56204">
    <property type="entry name" value="Hect, E3 ligase catalytic domain"/>
    <property type="match status" value="1"/>
</dbReference>
<keyword evidence="18" id="KW-0418">Kinase</keyword>
<dbReference type="FunFam" id="3.30.2160.10:FF:000005">
    <property type="entry name" value="E3 ubiquitin-protein ligase HECW2 isoform X1"/>
    <property type="match status" value="1"/>
</dbReference>
<keyword evidence="12" id="KW-0723">Serine/threonine-protein kinase</keyword>
<dbReference type="CDD" id="cd00078">
    <property type="entry name" value="HECTc"/>
    <property type="match status" value="1"/>
</dbReference>
<reference evidence="36 37" key="1">
    <citation type="submission" date="2018-07" db="EMBL/GenBank/DDBJ databases">
        <title>A high quality draft genome assembly of the barn swallow (H. rustica rustica).</title>
        <authorList>
            <person name="Formenti G."/>
            <person name="Chiara M."/>
            <person name="Poveda L."/>
            <person name="Francoijs K.-J."/>
            <person name="Bonisoli-Alquati A."/>
            <person name="Canova L."/>
            <person name="Gianfranceschi L."/>
            <person name="Horner D.S."/>
            <person name="Saino N."/>
        </authorList>
    </citation>
    <scope>NUCLEOTIDE SEQUENCE [LARGE SCALE GENOMIC DNA]</scope>
    <source>
        <strain evidence="36">Chelidonia</strain>
        <tissue evidence="36">Blood</tissue>
    </source>
</reference>
<feature type="compositionally biased region" description="Polar residues" evidence="31">
    <location>
        <begin position="628"/>
        <end position="660"/>
    </location>
</feature>
<keyword evidence="14" id="KW-0808">Transferase</keyword>
<dbReference type="PANTHER" id="PTHR11254">
    <property type="entry name" value="HECT DOMAIN UBIQUITIN-PROTEIN LIGASE"/>
    <property type="match status" value="1"/>
</dbReference>
<feature type="compositionally biased region" description="Polar residues" evidence="31">
    <location>
        <begin position="674"/>
        <end position="684"/>
    </location>
</feature>
<dbReference type="GO" id="GO:0005793">
    <property type="term" value="C:endoplasmic reticulum-Golgi intermediate compartment"/>
    <property type="evidence" value="ECO:0007669"/>
    <property type="project" value="UniProtKB-SubCell"/>
</dbReference>
<keyword evidence="10" id="KW-1003">Cell membrane</keyword>
<dbReference type="InterPro" id="IPR000008">
    <property type="entry name" value="C2_dom"/>
</dbReference>
<dbReference type="InterPro" id="IPR032348">
    <property type="entry name" value="HECW_N"/>
</dbReference>